<dbReference type="RefSeq" id="WP_061777467.1">
    <property type="nucleotide sequence ID" value="NZ_AYZH01000028.1"/>
</dbReference>
<keyword evidence="2" id="KW-1185">Reference proteome</keyword>
<gene>
    <name evidence="1" type="ORF">FD13_GL001167</name>
</gene>
<protein>
    <submittedName>
        <fullName evidence="1">Uncharacterized protein</fullName>
    </submittedName>
</protein>
<sequence>MTLGGFAPHYDELMAGDTTPQDITGLRLVDGEEYLKLDGGDIYVPRNAEAIRNFLYDYSDRDTDSLPDNRSELTDLVGEEFGDMEAITWIKY</sequence>
<comment type="caution">
    <text evidence="1">The sequence shown here is derived from an EMBL/GenBank/DDBJ whole genome shotgun (WGS) entry which is preliminary data.</text>
</comment>
<dbReference type="Proteomes" id="UP000051589">
    <property type="component" value="Unassembled WGS sequence"/>
</dbReference>
<accession>A0A0R2DE81</accession>
<evidence type="ECO:0000313" key="1">
    <source>
        <dbReference type="EMBL" id="KRN01259.1"/>
    </source>
</evidence>
<dbReference type="PATRIC" id="fig|1423803.3.peg.1189"/>
<organism evidence="1 2">
    <name type="scientific">Levilactobacillus senmaizukei DSM 21775 = NBRC 103853</name>
    <dbReference type="NCBI Taxonomy" id="1423803"/>
    <lineage>
        <taxon>Bacteria</taxon>
        <taxon>Bacillati</taxon>
        <taxon>Bacillota</taxon>
        <taxon>Bacilli</taxon>
        <taxon>Lactobacillales</taxon>
        <taxon>Lactobacillaceae</taxon>
        <taxon>Levilactobacillus</taxon>
    </lineage>
</organism>
<dbReference type="EMBL" id="AYZH01000028">
    <property type="protein sequence ID" value="KRN01259.1"/>
    <property type="molecule type" value="Genomic_DNA"/>
</dbReference>
<proteinExistence type="predicted"/>
<evidence type="ECO:0000313" key="2">
    <source>
        <dbReference type="Proteomes" id="UP000051589"/>
    </source>
</evidence>
<dbReference type="AlphaFoldDB" id="A0A0R2DE81"/>
<dbReference type="OrthoDB" id="2295251at2"/>
<dbReference type="STRING" id="1423803.FD13_GL001167"/>
<name>A0A0R2DE81_9LACO</name>
<reference evidence="1 2" key="1">
    <citation type="journal article" date="2015" name="Genome Announc.">
        <title>Expanding the biotechnology potential of lactobacilli through comparative genomics of 213 strains and associated genera.</title>
        <authorList>
            <person name="Sun Z."/>
            <person name="Harris H.M."/>
            <person name="McCann A."/>
            <person name="Guo C."/>
            <person name="Argimon S."/>
            <person name="Zhang W."/>
            <person name="Yang X."/>
            <person name="Jeffery I.B."/>
            <person name="Cooney J.C."/>
            <person name="Kagawa T.F."/>
            <person name="Liu W."/>
            <person name="Song Y."/>
            <person name="Salvetti E."/>
            <person name="Wrobel A."/>
            <person name="Rasinkangas P."/>
            <person name="Parkhill J."/>
            <person name="Rea M.C."/>
            <person name="O'Sullivan O."/>
            <person name="Ritari J."/>
            <person name="Douillard F.P."/>
            <person name="Paul Ross R."/>
            <person name="Yang R."/>
            <person name="Briner A.E."/>
            <person name="Felis G.E."/>
            <person name="de Vos W.M."/>
            <person name="Barrangou R."/>
            <person name="Klaenhammer T.R."/>
            <person name="Caufield P.W."/>
            <person name="Cui Y."/>
            <person name="Zhang H."/>
            <person name="O'Toole P.W."/>
        </authorList>
    </citation>
    <scope>NUCLEOTIDE SEQUENCE [LARGE SCALE GENOMIC DNA]</scope>
    <source>
        <strain evidence="1 2">DSM 21775</strain>
    </source>
</reference>